<organism evidence="1 2">
    <name type="scientific">Aphis glycines</name>
    <name type="common">Soybean aphid</name>
    <dbReference type="NCBI Taxonomy" id="307491"/>
    <lineage>
        <taxon>Eukaryota</taxon>
        <taxon>Metazoa</taxon>
        <taxon>Ecdysozoa</taxon>
        <taxon>Arthropoda</taxon>
        <taxon>Hexapoda</taxon>
        <taxon>Insecta</taxon>
        <taxon>Pterygota</taxon>
        <taxon>Neoptera</taxon>
        <taxon>Paraneoptera</taxon>
        <taxon>Hemiptera</taxon>
        <taxon>Sternorrhyncha</taxon>
        <taxon>Aphidomorpha</taxon>
        <taxon>Aphidoidea</taxon>
        <taxon>Aphididae</taxon>
        <taxon>Aphidini</taxon>
        <taxon>Aphis</taxon>
        <taxon>Aphis</taxon>
    </lineage>
</organism>
<sequence length="247" mass="26839">MRFCVRVPVLSEQIVDVDPRVSTASRCFTTQFFEAIRFAVKDKHTVTVARRPSAIGVSLCSSLVVSPAIRPITVLSPQSITRAFAVPSTALVEKNAKLFASNTCTLDTAESLGCGSVSPVKDELSTLKLWASIIRTSAGTRSPNLTSTMSPLTSSELSMFFRSPSRTTLAYWGTMFLKESIILELFASWLKHRAAPAHNRIEKPSNRCFNRIIHAGVLLGGVKELGPSLSNNLLAWEVVKPLSGSVS</sequence>
<reference evidence="1 2" key="1">
    <citation type="submission" date="2019-08" db="EMBL/GenBank/DDBJ databases">
        <title>The genome of the soybean aphid Biotype 1, its phylome, world population structure and adaptation to the North American continent.</title>
        <authorList>
            <person name="Giordano R."/>
            <person name="Donthu R.K."/>
            <person name="Hernandez A.G."/>
            <person name="Wright C.L."/>
            <person name="Zimin A.V."/>
        </authorList>
    </citation>
    <scope>NUCLEOTIDE SEQUENCE [LARGE SCALE GENOMIC DNA]</scope>
    <source>
        <tissue evidence="1">Whole aphids</tissue>
    </source>
</reference>
<dbReference type="EMBL" id="VYZN01000028">
    <property type="protein sequence ID" value="KAE9534459.1"/>
    <property type="molecule type" value="Genomic_DNA"/>
</dbReference>
<gene>
    <name evidence="1" type="ORF">AGLY_008549</name>
</gene>
<dbReference type="OrthoDB" id="8197599at2759"/>
<evidence type="ECO:0000313" key="2">
    <source>
        <dbReference type="Proteomes" id="UP000475862"/>
    </source>
</evidence>
<keyword evidence="2" id="KW-1185">Reference proteome</keyword>
<dbReference type="Proteomes" id="UP000475862">
    <property type="component" value="Unassembled WGS sequence"/>
</dbReference>
<name>A0A6G0TMK5_APHGL</name>
<protein>
    <submittedName>
        <fullName evidence="1">Uncharacterized protein</fullName>
    </submittedName>
</protein>
<comment type="caution">
    <text evidence="1">The sequence shown here is derived from an EMBL/GenBank/DDBJ whole genome shotgun (WGS) entry which is preliminary data.</text>
</comment>
<proteinExistence type="predicted"/>
<dbReference type="AlphaFoldDB" id="A0A6G0TMK5"/>
<evidence type="ECO:0000313" key="1">
    <source>
        <dbReference type="EMBL" id="KAE9534459.1"/>
    </source>
</evidence>
<accession>A0A6G0TMK5</accession>